<dbReference type="SUPFAM" id="SSF141091">
    <property type="entry name" value="L21p-like"/>
    <property type="match status" value="1"/>
</dbReference>
<dbReference type="Pfam" id="PF00829">
    <property type="entry name" value="Ribosomal_L21p"/>
    <property type="match status" value="1"/>
</dbReference>
<organism evidence="6 7">
    <name type="scientific">Candidatus Kaiserbacteria bacterium RIFCSPHIGHO2_01_FULL_53_31</name>
    <dbReference type="NCBI Taxonomy" id="1798481"/>
    <lineage>
        <taxon>Bacteria</taxon>
        <taxon>Candidatus Kaiseribacteriota</taxon>
    </lineage>
</organism>
<evidence type="ECO:0000313" key="7">
    <source>
        <dbReference type="Proteomes" id="UP000178815"/>
    </source>
</evidence>
<sequence length="105" mass="11366">MEVAVIKTGGKQYVVSKGDTISIEKLPGDLRKGDTIVFGEVLLVDNGSDTTIGAPVIKGAEVKGTVVLAGKAQKIEVVKYKPKSRYYKRRGHRQPVLKVKIDSIS</sequence>
<comment type="similarity">
    <text evidence="1 4 5">Belongs to the bacterial ribosomal protein bL21 family.</text>
</comment>
<evidence type="ECO:0000256" key="5">
    <source>
        <dbReference type="RuleBase" id="RU000562"/>
    </source>
</evidence>
<evidence type="ECO:0000313" key="6">
    <source>
        <dbReference type="EMBL" id="OGG49321.1"/>
    </source>
</evidence>
<keyword evidence="2 4" id="KW-0689">Ribosomal protein</keyword>
<comment type="caution">
    <text evidence="6">The sequence shown here is derived from an EMBL/GenBank/DDBJ whole genome shotgun (WGS) entry which is preliminary data.</text>
</comment>
<dbReference type="HAMAP" id="MF_01363">
    <property type="entry name" value="Ribosomal_bL21"/>
    <property type="match status" value="1"/>
</dbReference>
<protein>
    <recommendedName>
        <fullName evidence="4">Large ribosomal subunit protein bL21</fullName>
    </recommendedName>
</protein>
<accession>A0A1F6CK29</accession>
<keyword evidence="3 4" id="KW-0687">Ribonucleoprotein</keyword>
<dbReference type="EMBL" id="MFKU01000001">
    <property type="protein sequence ID" value="OGG49321.1"/>
    <property type="molecule type" value="Genomic_DNA"/>
</dbReference>
<keyword evidence="4 5" id="KW-0699">rRNA-binding</keyword>
<evidence type="ECO:0000256" key="4">
    <source>
        <dbReference type="HAMAP-Rule" id="MF_01363"/>
    </source>
</evidence>
<dbReference type="STRING" id="1798481.A2678_00080"/>
<dbReference type="PANTHER" id="PTHR21349:SF0">
    <property type="entry name" value="LARGE RIBOSOMAL SUBUNIT PROTEIN BL21M"/>
    <property type="match status" value="1"/>
</dbReference>
<evidence type="ECO:0000256" key="2">
    <source>
        <dbReference type="ARBA" id="ARBA00022980"/>
    </source>
</evidence>
<dbReference type="GO" id="GO:0003735">
    <property type="term" value="F:structural constituent of ribosome"/>
    <property type="evidence" value="ECO:0007669"/>
    <property type="project" value="InterPro"/>
</dbReference>
<dbReference type="GO" id="GO:0019843">
    <property type="term" value="F:rRNA binding"/>
    <property type="evidence" value="ECO:0007669"/>
    <property type="project" value="UniProtKB-UniRule"/>
</dbReference>
<name>A0A1F6CK29_9BACT</name>
<dbReference type="NCBIfam" id="TIGR00061">
    <property type="entry name" value="L21"/>
    <property type="match status" value="1"/>
</dbReference>
<dbReference type="GO" id="GO:0006412">
    <property type="term" value="P:translation"/>
    <property type="evidence" value="ECO:0007669"/>
    <property type="project" value="UniProtKB-UniRule"/>
</dbReference>
<proteinExistence type="inferred from homology"/>
<dbReference type="PANTHER" id="PTHR21349">
    <property type="entry name" value="50S RIBOSOMAL PROTEIN L21"/>
    <property type="match status" value="1"/>
</dbReference>
<reference evidence="6 7" key="1">
    <citation type="journal article" date="2016" name="Nat. Commun.">
        <title>Thousands of microbial genomes shed light on interconnected biogeochemical processes in an aquifer system.</title>
        <authorList>
            <person name="Anantharaman K."/>
            <person name="Brown C.T."/>
            <person name="Hug L.A."/>
            <person name="Sharon I."/>
            <person name="Castelle C.J."/>
            <person name="Probst A.J."/>
            <person name="Thomas B.C."/>
            <person name="Singh A."/>
            <person name="Wilkins M.J."/>
            <person name="Karaoz U."/>
            <person name="Brodie E.L."/>
            <person name="Williams K.H."/>
            <person name="Hubbard S.S."/>
            <person name="Banfield J.F."/>
        </authorList>
    </citation>
    <scope>NUCLEOTIDE SEQUENCE [LARGE SCALE GENOMIC DNA]</scope>
</reference>
<dbReference type="InterPro" id="IPR028909">
    <property type="entry name" value="bL21-like"/>
</dbReference>
<dbReference type="AlphaFoldDB" id="A0A1F6CK29"/>
<dbReference type="GO" id="GO:1990904">
    <property type="term" value="C:ribonucleoprotein complex"/>
    <property type="evidence" value="ECO:0007669"/>
    <property type="project" value="UniProtKB-KW"/>
</dbReference>
<dbReference type="InterPro" id="IPR036164">
    <property type="entry name" value="bL21-like_sf"/>
</dbReference>
<evidence type="ECO:0000256" key="3">
    <source>
        <dbReference type="ARBA" id="ARBA00023274"/>
    </source>
</evidence>
<evidence type="ECO:0000256" key="1">
    <source>
        <dbReference type="ARBA" id="ARBA00008563"/>
    </source>
</evidence>
<comment type="function">
    <text evidence="4 5">This protein binds to 23S rRNA in the presence of protein L20.</text>
</comment>
<gene>
    <name evidence="4" type="primary">rplU</name>
    <name evidence="6" type="ORF">A2678_00080</name>
</gene>
<keyword evidence="4 5" id="KW-0694">RNA-binding</keyword>
<dbReference type="GO" id="GO:0005737">
    <property type="term" value="C:cytoplasm"/>
    <property type="evidence" value="ECO:0007669"/>
    <property type="project" value="UniProtKB-ARBA"/>
</dbReference>
<dbReference type="GO" id="GO:0005840">
    <property type="term" value="C:ribosome"/>
    <property type="evidence" value="ECO:0007669"/>
    <property type="project" value="UniProtKB-KW"/>
</dbReference>
<dbReference type="InterPro" id="IPR001787">
    <property type="entry name" value="Ribosomal_bL21"/>
</dbReference>
<comment type="subunit">
    <text evidence="4">Part of the 50S ribosomal subunit. Contacts protein L20.</text>
</comment>
<dbReference type="Proteomes" id="UP000178815">
    <property type="component" value="Unassembled WGS sequence"/>
</dbReference>